<proteinExistence type="predicted"/>
<feature type="repeat" description="TPR" evidence="3">
    <location>
        <begin position="629"/>
        <end position="662"/>
    </location>
</feature>
<keyword evidence="1" id="KW-0677">Repeat</keyword>
<dbReference type="SMART" id="SM00028">
    <property type="entry name" value="TPR"/>
    <property type="match status" value="7"/>
</dbReference>
<keyword evidence="2 3" id="KW-0802">TPR repeat</keyword>
<dbReference type="PROSITE" id="PS50005">
    <property type="entry name" value="TPR"/>
    <property type="match status" value="1"/>
</dbReference>
<keyword evidence="6" id="KW-1185">Reference proteome</keyword>
<dbReference type="Proteomes" id="UP000029121">
    <property type="component" value="Unassembled WGS sequence"/>
</dbReference>
<evidence type="ECO:0000256" key="4">
    <source>
        <dbReference type="SAM" id="MobiDB-lite"/>
    </source>
</evidence>
<dbReference type="Gene3D" id="1.25.40.10">
    <property type="entry name" value="Tetratricopeptide repeat domain"/>
    <property type="match status" value="3"/>
</dbReference>
<gene>
    <name evidence="5" type="ORF">CARUB_v10004223mg</name>
</gene>
<dbReference type="AlphaFoldDB" id="R0GVZ4"/>
<accession>R0GVZ4</accession>
<dbReference type="Pfam" id="PF13432">
    <property type="entry name" value="TPR_16"/>
    <property type="match status" value="1"/>
</dbReference>
<dbReference type="InterPro" id="IPR013105">
    <property type="entry name" value="TPR_2"/>
</dbReference>
<name>R0GVZ4_9BRAS</name>
<evidence type="ECO:0000313" key="6">
    <source>
        <dbReference type="Proteomes" id="UP000029121"/>
    </source>
</evidence>
<dbReference type="SUPFAM" id="SSF48452">
    <property type="entry name" value="TPR-like"/>
    <property type="match status" value="2"/>
</dbReference>
<dbReference type="STRING" id="81985.R0GVZ4"/>
<dbReference type="InterPro" id="IPR011990">
    <property type="entry name" value="TPR-like_helical_dom_sf"/>
</dbReference>
<feature type="region of interest" description="Disordered" evidence="4">
    <location>
        <begin position="37"/>
        <end position="72"/>
    </location>
</feature>
<sequence>MKNNGITSRPEKLHLRKLRQSLRKIRMKCLCSGEQMRLREDEDDKKSELGAGRDYNGSSALSAADSDNAKKLDNGNIEEAELSLRETSSLNYEEARALLGRIEYQKGNIEAALRVFEGIDINGITVKMKTALTVREERKHRRRSKGGFAATPQSSMSKHAVSLLFEAIYLKAKSLQRLGRFQEAAQSCRVILDIVEASLSEGASENVTGDIKLQETLMKAVELLPELWKLADSPRDAILSYRRALLNHWEIDPETTARIQKEYAVFLLYSGEEAVPPNLRSQTEGSFIPRNNVEEAILLLMLLLMKVNLKRIAWDAAILDHLSFALTIAGDLTALAKQLEELSPEIMDQRELYHTLSLCYQGAGEGLVALGLLRKLFSEREDPNRISGLLMASKICGERAGLAEEGLDYARRAIENLGRECSQLDGAARLVLGITLTESSRMAVTETERIARQSEGIQALESADLTNPRVVHRLALENAEQRKLDSALTYTKQALKLGAESDLEVWLLLARVLSAQKRFSDAETIVDAALNETGKWEQGKLLRLKAKLRLAKGEVKDAIKTYTQLLALLQVQSKSFNSAKKLPKGYVEVLKSLELGTWHDLAHIYINLSQWHDAESCLSKSRLIAPYSSVRYHTEGVLYKRQGQIEEAMEAFRTALDIDPMHVPSLISKAEILLELGNRSSIAVVRSFLMEALRIDRLNHSAWYNLGKMFKVEGSVSSMQEAVDCFQAAVTLEETMPVESFR</sequence>
<dbReference type="PANTHER" id="PTHR44102">
    <property type="entry name" value="PROTEIN NPG1"/>
    <property type="match status" value="1"/>
</dbReference>
<dbReference type="Pfam" id="PF14559">
    <property type="entry name" value="TPR_19"/>
    <property type="match status" value="1"/>
</dbReference>
<dbReference type="Pfam" id="PF07719">
    <property type="entry name" value="TPR_2"/>
    <property type="match status" value="1"/>
</dbReference>
<evidence type="ECO:0000256" key="1">
    <source>
        <dbReference type="ARBA" id="ARBA00022737"/>
    </source>
</evidence>
<dbReference type="OrthoDB" id="29013at2759"/>
<feature type="compositionally biased region" description="Basic and acidic residues" evidence="4">
    <location>
        <begin position="37"/>
        <end position="48"/>
    </location>
</feature>
<evidence type="ECO:0000256" key="3">
    <source>
        <dbReference type="PROSITE-ProRule" id="PRU00339"/>
    </source>
</evidence>
<protein>
    <submittedName>
        <fullName evidence="5">Uncharacterized protein</fullName>
    </submittedName>
</protein>
<reference evidence="6" key="1">
    <citation type="journal article" date="2013" name="Nat. Genet.">
        <title>The Capsella rubella genome and the genomic consequences of rapid mating system evolution.</title>
        <authorList>
            <person name="Slotte T."/>
            <person name="Hazzouri K.M."/>
            <person name="Agren J.A."/>
            <person name="Koenig D."/>
            <person name="Maumus F."/>
            <person name="Guo Y.L."/>
            <person name="Steige K."/>
            <person name="Platts A.E."/>
            <person name="Escobar J.S."/>
            <person name="Newman L.K."/>
            <person name="Wang W."/>
            <person name="Mandakova T."/>
            <person name="Vello E."/>
            <person name="Smith L.M."/>
            <person name="Henz S.R."/>
            <person name="Steffen J."/>
            <person name="Takuno S."/>
            <person name="Brandvain Y."/>
            <person name="Coop G."/>
            <person name="Andolfatto P."/>
            <person name="Hu T.T."/>
            <person name="Blanchette M."/>
            <person name="Clark R.M."/>
            <person name="Quesneville H."/>
            <person name="Nordborg M."/>
            <person name="Gaut B.S."/>
            <person name="Lysak M.A."/>
            <person name="Jenkins J."/>
            <person name="Grimwood J."/>
            <person name="Chapman J."/>
            <person name="Prochnik S."/>
            <person name="Shu S."/>
            <person name="Rokhsar D."/>
            <person name="Schmutz J."/>
            <person name="Weigel D."/>
            <person name="Wright S.I."/>
        </authorList>
    </citation>
    <scope>NUCLEOTIDE SEQUENCE [LARGE SCALE GENOMIC DNA]</scope>
    <source>
        <strain evidence="6">cv. Monte Gargano</strain>
    </source>
</reference>
<dbReference type="PROSITE" id="PS50293">
    <property type="entry name" value="TPR_REGION"/>
    <property type="match status" value="1"/>
</dbReference>
<dbReference type="eggNOG" id="KOG4162">
    <property type="taxonomic scope" value="Eukaryota"/>
</dbReference>
<organism evidence="5 6">
    <name type="scientific">Capsella rubella</name>
    <dbReference type="NCBI Taxonomy" id="81985"/>
    <lineage>
        <taxon>Eukaryota</taxon>
        <taxon>Viridiplantae</taxon>
        <taxon>Streptophyta</taxon>
        <taxon>Embryophyta</taxon>
        <taxon>Tracheophyta</taxon>
        <taxon>Spermatophyta</taxon>
        <taxon>Magnoliopsida</taxon>
        <taxon>eudicotyledons</taxon>
        <taxon>Gunneridae</taxon>
        <taxon>Pentapetalae</taxon>
        <taxon>rosids</taxon>
        <taxon>malvids</taxon>
        <taxon>Brassicales</taxon>
        <taxon>Brassicaceae</taxon>
        <taxon>Camelineae</taxon>
        <taxon>Capsella</taxon>
    </lineage>
</organism>
<dbReference type="InterPro" id="IPR043376">
    <property type="entry name" value="NPG1-like"/>
</dbReference>
<evidence type="ECO:0000256" key="2">
    <source>
        <dbReference type="ARBA" id="ARBA00022803"/>
    </source>
</evidence>
<dbReference type="EMBL" id="KB870811">
    <property type="protein sequence ID" value="EOA15348.1"/>
    <property type="molecule type" value="Genomic_DNA"/>
</dbReference>
<evidence type="ECO:0000313" key="5">
    <source>
        <dbReference type="EMBL" id="EOA15348.1"/>
    </source>
</evidence>
<dbReference type="PANTHER" id="PTHR44102:SF12">
    <property type="entry name" value="PROTEIN NPGR2"/>
    <property type="match status" value="1"/>
</dbReference>
<dbReference type="InterPro" id="IPR019734">
    <property type="entry name" value="TPR_rpt"/>
</dbReference>